<comment type="caution">
    <text evidence="1">The sequence shown here is derived from an EMBL/GenBank/DDBJ whole genome shotgun (WGS) entry which is preliminary data.</text>
</comment>
<reference evidence="1 2" key="1">
    <citation type="submission" date="2015-07" db="EMBL/GenBank/DDBJ databases">
        <title>Comparative genomics of the Sigatoka disease complex on banana suggests a link between parallel evolutionary changes in Pseudocercospora fijiensis and Pseudocercospora eumusae and increased virulence on the banana host.</title>
        <authorList>
            <person name="Chang T.-C."/>
            <person name="Salvucci A."/>
            <person name="Crous P.W."/>
            <person name="Stergiopoulos I."/>
        </authorList>
    </citation>
    <scope>NUCLEOTIDE SEQUENCE [LARGE SCALE GENOMIC DNA]</scope>
    <source>
        <strain evidence="1 2">CBS 116634</strain>
    </source>
</reference>
<accession>A0A139III4</accession>
<proteinExistence type="predicted"/>
<dbReference type="AlphaFoldDB" id="A0A139III4"/>
<sequence length="232" mass="24504">MSRATLLQHKKMRSQQWRYTPSSTAFLHRYTRKMFRMNCAILALAFVAGIAADDLALPSYPTCTKAITHIASECCPPVPTATATAYTDCGGCALSSASIPLQCFAPCTTTETAGRTTITRCGASPTPSMTVDLRNDSSGTIVNPGGPFIPCTRTITEYQNPCGGCFSTTFEHSSTVTSDCGGCSLTTITTHADVAVCLRAKRIVCPNGKVSTVTDPGTRTDTACAVSETYAP</sequence>
<protein>
    <submittedName>
        <fullName evidence="1">Uncharacterized protein</fullName>
    </submittedName>
</protein>
<keyword evidence="2" id="KW-1185">Reference proteome</keyword>
<dbReference type="Proteomes" id="UP000073492">
    <property type="component" value="Unassembled WGS sequence"/>
</dbReference>
<name>A0A139III4_9PEZI</name>
<organism evidence="1 2">
    <name type="scientific">Pseudocercospora musae</name>
    <dbReference type="NCBI Taxonomy" id="113226"/>
    <lineage>
        <taxon>Eukaryota</taxon>
        <taxon>Fungi</taxon>
        <taxon>Dikarya</taxon>
        <taxon>Ascomycota</taxon>
        <taxon>Pezizomycotina</taxon>
        <taxon>Dothideomycetes</taxon>
        <taxon>Dothideomycetidae</taxon>
        <taxon>Mycosphaerellales</taxon>
        <taxon>Mycosphaerellaceae</taxon>
        <taxon>Pseudocercospora</taxon>
    </lineage>
</organism>
<gene>
    <name evidence="1" type="ORF">AC579_9099</name>
</gene>
<dbReference type="OrthoDB" id="3485856at2759"/>
<dbReference type="EMBL" id="LFZO01000079">
    <property type="protein sequence ID" value="KXT14578.1"/>
    <property type="molecule type" value="Genomic_DNA"/>
</dbReference>
<evidence type="ECO:0000313" key="1">
    <source>
        <dbReference type="EMBL" id="KXT14578.1"/>
    </source>
</evidence>
<evidence type="ECO:0000313" key="2">
    <source>
        <dbReference type="Proteomes" id="UP000073492"/>
    </source>
</evidence>